<evidence type="ECO:0000313" key="6">
    <source>
        <dbReference type="EMBL" id="CAH0406715.1"/>
    </source>
</evidence>
<sequence length="438" mass="47653">MPAARIIRRLFSPRTVNFSACCHRNVSKIQVRQSGTVGAKSNLYLPVVLKARNLGLGPTSKDFEDPAQFTGPLTKAHATELVLHMNNDERNLLYTALQEYESNRVKEEFEDKLAGLRWRSKFGRPSSVPSLGDVDPTGTYCPVPEDWLKKKYASTVPKPTTKELLHLALSNAIPFIGFGFLDNFIMIIAGDRIESSMSAYITLSTMAAAALGNTFSDVIGIGSSYYVERAAALIGLGAPALAPVQLDMPVTRRVTNMGRVIGITIGCFLGMIPLLFKSDDKESTKPDSPDKKAKIKPPIRAWSIITLQSALRPLSPIRAGSVIIHQYALSPLSPTNPRWVHYHPPICAGSIITHQFALGPLSSTNPHWVHYNPPIRAGSIITHQSALGPLSPTNPTGSIITHQCALGRLTPTNPTGSIITHQSALGPLSPTKHQYFDS</sequence>
<organism evidence="6 7">
    <name type="scientific">Chilo suppressalis</name>
    <name type="common">Asiatic rice borer moth</name>
    <dbReference type="NCBI Taxonomy" id="168631"/>
    <lineage>
        <taxon>Eukaryota</taxon>
        <taxon>Metazoa</taxon>
        <taxon>Ecdysozoa</taxon>
        <taxon>Arthropoda</taxon>
        <taxon>Hexapoda</taxon>
        <taxon>Insecta</taxon>
        <taxon>Pterygota</taxon>
        <taxon>Neoptera</taxon>
        <taxon>Endopterygota</taxon>
        <taxon>Lepidoptera</taxon>
        <taxon>Glossata</taxon>
        <taxon>Ditrysia</taxon>
        <taxon>Pyraloidea</taxon>
        <taxon>Crambidae</taxon>
        <taxon>Crambinae</taxon>
        <taxon>Chilo</taxon>
    </lineage>
</organism>
<evidence type="ECO:0000256" key="5">
    <source>
        <dbReference type="SAM" id="Phobius"/>
    </source>
</evidence>
<dbReference type="EMBL" id="OU963899">
    <property type="protein sequence ID" value="CAH0406715.1"/>
    <property type="molecule type" value="Genomic_DNA"/>
</dbReference>
<dbReference type="InterPro" id="IPR019537">
    <property type="entry name" value="TMEM65"/>
</dbReference>
<evidence type="ECO:0000313" key="7">
    <source>
        <dbReference type="Proteomes" id="UP001153292"/>
    </source>
</evidence>
<dbReference type="PANTHER" id="PTHR21706:SF15">
    <property type="entry name" value="TRANSMEMBRANE PROTEIN 65"/>
    <property type="match status" value="1"/>
</dbReference>
<proteinExistence type="predicted"/>
<keyword evidence="3 5" id="KW-1133">Transmembrane helix</keyword>
<feature type="transmembrane region" description="Helical" evidence="5">
    <location>
        <begin position="164"/>
        <end position="188"/>
    </location>
</feature>
<evidence type="ECO:0008006" key="8">
    <source>
        <dbReference type="Google" id="ProtNLM"/>
    </source>
</evidence>
<keyword evidence="7" id="KW-1185">Reference proteome</keyword>
<reference evidence="6" key="1">
    <citation type="submission" date="2021-12" db="EMBL/GenBank/DDBJ databases">
        <authorList>
            <person name="King R."/>
        </authorList>
    </citation>
    <scope>NUCLEOTIDE SEQUENCE</scope>
</reference>
<feature type="transmembrane region" description="Helical" evidence="5">
    <location>
        <begin position="200"/>
        <end position="219"/>
    </location>
</feature>
<evidence type="ECO:0000256" key="3">
    <source>
        <dbReference type="ARBA" id="ARBA00022989"/>
    </source>
</evidence>
<name>A0ABN8BD05_CHISP</name>
<comment type="subcellular location">
    <subcellularLocation>
        <location evidence="1">Membrane</location>
        <topology evidence="1">Multi-pass membrane protein</topology>
    </subcellularLocation>
</comment>
<evidence type="ECO:0000256" key="4">
    <source>
        <dbReference type="ARBA" id="ARBA00023136"/>
    </source>
</evidence>
<evidence type="ECO:0000256" key="1">
    <source>
        <dbReference type="ARBA" id="ARBA00004141"/>
    </source>
</evidence>
<evidence type="ECO:0000256" key="2">
    <source>
        <dbReference type="ARBA" id="ARBA00022692"/>
    </source>
</evidence>
<protein>
    <recommendedName>
        <fullName evidence="8">Transmembrane protein 65</fullName>
    </recommendedName>
</protein>
<dbReference type="Proteomes" id="UP001153292">
    <property type="component" value="Chromosome 6"/>
</dbReference>
<gene>
    <name evidence="6" type="ORF">CHILSU_LOCUS10098</name>
</gene>
<dbReference type="PANTHER" id="PTHR21706">
    <property type="entry name" value="TRANSMEMBRANE PROTEIN 65"/>
    <property type="match status" value="1"/>
</dbReference>
<accession>A0ABN8BD05</accession>
<dbReference type="Pfam" id="PF10507">
    <property type="entry name" value="TMEM65"/>
    <property type="match status" value="1"/>
</dbReference>
<keyword evidence="4 5" id="KW-0472">Membrane</keyword>
<feature type="transmembrane region" description="Helical" evidence="5">
    <location>
        <begin position="258"/>
        <end position="276"/>
    </location>
</feature>
<keyword evidence="2 5" id="KW-0812">Transmembrane</keyword>